<proteinExistence type="predicted"/>
<evidence type="ECO:0000313" key="2">
    <source>
        <dbReference type="Proteomes" id="UP000198310"/>
    </source>
</evidence>
<reference evidence="2" key="1">
    <citation type="submission" date="2017-06" db="EMBL/GenBank/DDBJ databases">
        <authorList>
            <person name="Varghese N."/>
            <person name="Submissions S."/>
        </authorList>
    </citation>
    <scope>NUCLEOTIDE SEQUENCE [LARGE SCALE GENOMIC DNA]</scope>
    <source>
        <strain evidence="2">DSM 28041</strain>
    </source>
</reference>
<dbReference type="AlphaFoldDB" id="A0A238ZW14"/>
<sequence length="63" mass="7500">MFSHPNALSMFPDLLCALLLIVGAYAYYVGKILSFYIAHWRELQQTLERQKQARRWKQATRKQ</sequence>
<dbReference type="Proteomes" id="UP000198310">
    <property type="component" value="Unassembled WGS sequence"/>
</dbReference>
<name>A0A238ZW14_9BACT</name>
<dbReference type="EMBL" id="FZNS01000010">
    <property type="protein sequence ID" value="SNR87555.1"/>
    <property type="molecule type" value="Genomic_DNA"/>
</dbReference>
<organism evidence="1 2">
    <name type="scientific">Hymenobacter mucosus</name>
    <dbReference type="NCBI Taxonomy" id="1411120"/>
    <lineage>
        <taxon>Bacteria</taxon>
        <taxon>Pseudomonadati</taxon>
        <taxon>Bacteroidota</taxon>
        <taxon>Cytophagia</taxon>
        <taxon>Cytophagales</taxon>
        <taxon>Hymenobacteraceae</taxon>
        <taxon>Hymenobacter</taxon>
    </lineage>
</organism>
<accession>A0A238ZW14</accession>
<evidence type="ECO:0000313" key="1">
    <source>
        <dbReference type="EMBL" id="SNR87555.1"/>
    </source>
</evidence>
<keyword evidence="2" id="KW-1185">Reference proteome</keyword>
<protein>
    <submittedName>
        <fullName evidence="1">Uncharacterized protein</fullName>
    </submittedName>
</protein>
<gene>
    <name evidence="1" type="ORF">SAMN06269173_11026</name>
</gene>